<dbReference type="AlphaFoldDB" id="A0A1G2FSH8"/>
<dbReference type="PANTHER" id="PTHR32432">
    <property type="entry name" value="CELL DIVISION PROTEIN FTSA-RELATED"/>
    <property type="match status" value="1"/>
</dbReference>
<dbReference type="Gene3D" id="3.30.1490.300">
    <property type="match status" value="1"/>
</dbReference>
<dbReference type="SUPFAM" id="SSF53067">
    <property type="entry name" value="Actin-like ATPase domain"/>
    <property type="match status" value="2"/>
</dbReference>
<dbReference type="Pfam" id="PF11104">
    <property type="entry name" value="PilM_2"/>
    <property type="match status" value="1"/>
</dbReference>
<evidence type="ECO:0000313" key="2">
    <source>
        <dbReference type="Proteomes" id="UP000177126"/>
    </source>
</evidence>
<dbReference type="EMBL" id="MHNF01000029">
    <property type="protein sequence ID" value="OGZ40600.1"/>
    <property type="molecule type" value="Genomic_DNA"/>
</dbReference>
<protein>
    <recommendedName>
        <fullName evidence="3">SHS2 domain-containing protein</fullName>
    </recommendedName>
</protein>
<accession>A0A1G2FSH8</accession>
<sequence>MFNFLNPKIQGFGIDLSDLSIKIVNLKKKGNDLELVSFGRQEIPVGLIENGGIKKEGELIEIIKKSVKEVKGETLKTKYCVVSLPETESFVRLVSLPLMKKEEVAEAIKWEIEANIPLGLPEIYYDWRVVDLAAGHQDHLDVLIGVLPKKTVDPYLNVLKKANLKPLAFEIESLAIARALVPNGCCEKTLLLIDIGAKKTSLVIFSGQTVYFTASLPISNSSIIATLSEKIKIDVAKAKQIKIEQGLDYKNPEGLVMQALSPPLNEMTDKIKDYINYYQEHLPVSPETKSNTVNEIILCGGGANFSGLPEFITAKLNIAVAIGNPWVNVFKDAPRNIPGLPIDEALSFTTAIGLAIRGLAD</sequence>
<dbReference type="Gene3D" id="3.30.420.40">
    <property type="match status" value="2"/>
</dbReference>
<organism evidence="1 2">
    <name type="scientific">Candidatus Portnoybacteria bacterium RIFCSPLOWO2_02_FULL_39_11</name>
    <dbReference type="NCBI Taxonomy" id="1802001"/>
    <lineage>
        <taxon>Bacteria</taxon>
        <taxon>Candidatus Portnoyibacteriota</taxon>
    </lineage>
</organism>
<name>A0A1G2FSH8_9BACT</name>
<proteinExistence type="predicted"/>
<reference evidence="1 2" key="1">
    <citation type="journal article" date="2016" name="Nat. Commun.">
        <title>Thousands of microbial genomes shed light on interconnected biogeochemical processes in an aquifer system.</title>
        <authorList>
            <person name="Anantharaman K."/>
            <person name="Brown C.T."/>
            <person name="Hug L.A."/>
            <person name="Sharon I."/>
            <person name="Castelle C.J."/>
            <person name="Probst A.J."/>
            <person name="Thomas B.C."/>
            <person name="Singh A."/>
            <person name="Wilkins M.J."/>
            <person name="Karaoz U."/>
            <person name="Brodie E.L."/>
            <person name="Williams K.H."/>
            <person name="Hubbard S.S."/>
            <person name="Banfield J.F."/>
        </authorList>
    </citation>
    <scope>NUCLEOTIDE SEQUENCE [LARGE SCALE GENOMIC DNA]</scope>
</reference>
<evidence type="ECO:0000313" key="1">
    <source>
        <dbReference type="EMBL" id="OGZ40600.1"/>
    </source>
</evidence>
<comment type="caution">
    <text evidence="1">The sequence shown here is derived from an EMBL/GenBank/DDBJ whole genome shotgun (WGS) entry which is preliminary data.</text>
</comment>
<gene>
    <name evidence="1" type="ORF">A3B04_02525</name>
</gene>
<dbReference type="PIRSF" id="PIRSF019169">
    <property type="entry name" value="PilM"/>
    <property type="match status" value="1"/>
</dbReference>
<dbReference type="PANTHER" id="PTHR32432:SF3">
    <property type="entry name" value="ETHANOLAMINE UTILIZATION PROTEIN EUTJ"/>
    <property type="match status" value="1"/>
</dbReference>
<evidence type="ECO:0008006" key="3">
    <source>
        <dbReference type="Google" id="ProtNLM"/>
    </source>
</evidence>
<dbReference type="CDD" id="cd24049">
    <property type="entry name" value="ASKHA_NBD_PilM"/>
    <property type="match status" value="1"/>
</dbReference>
<dbReference type="InterPro" id="IPR043129">
    <property type="entry name" value="ATPase_NBD"/>
</dbReference>
<dbReference type="NCBIfam" id="TIGR01175">
    <property type="entry name" value="pilM"/>
    <property type="match status" value="1"/>
</dbReference>
<dbReference type="InterPro" id="IPR005883">
    <property type="entry name" value="PilM"/>
</dbReference>
<dbReference type="InterPro" id="IPR050696">
    <property type="entry name" value="FtsA/MreB"/>
</dbReference>
<dbReference type="Proteomes" id="UP000177126">
    <property type="component" value="Unassembled WGS sequence"/>
</dbReference>